<dbReference type="RefSeq" id="WP_014220012.1">
    <property type="nucleotide sequence ID" value="NZ_LWBO01000010.1"/>
</dbReference>
<name>A0ABX3NZB8_9BACT</name>
<evidence type="ECO:0000313" key="3">
    <source>
        <dbReference type="Proteomes" id="UP000192277"/>
    </source>
</evidence>
<reference evidence="2 3" key="1">
    <citation type="submission" date="2016-04" db="EMBL/GenBank/DDBJ databases">
        <authorList>
            <person name="Chen L."/>
            <person name="Zhuang W."/>
            <person name="Wang G."/>
        </authorList>
    </citation>
    <scope>NUCLEOTIDE SEQUENCE [LARGE SCALE GENOMIC DNA]</scope>
    <source>
        <strain evidence="3">GR20</strain>
    </source>
</reference>
<protein>
    <recommendedName>
        <fullName evidence="1">MAP3K TRAFs-binding domain-containing protein</fullName>
    </recommendedName>
</protein>
<dbReference type="Gene3D" id="1.25.40.10">
    <property type="entry name" value="Tetratricopeptide repeat domain"/>
    <property type="match status" value="1"/>
</dbReference>
<evidence type="ECO:0000313" key="2">
    <source>
        <dbReference type="EMBL" id="OQP49593.1"/>
    </source>
</evidence>
<sequence>MSKPVCFIIMSYGKKSYIPKNSKDGAPRIMDYDLIYDELIVPAVTDADMEPVRADHEAIGGIIHKPMFERILLSEYVLADLTGLNANVFYELGIRHAYRPYTTVNIYAKDSVLPFDTNALRTLPYDPENPEEDKIKGTITRFLIEAKDDKLIDSPVFQLVNGLRFQNSIAHEKTEIFRNQVVYNRNIAQKLAEARALPPCERVDAIDAVALSLILKNEETGVLIDIMLSYRAVSAWQKMIEFIEHMPVHVRNTILVQEQYGLALNRDKKRQKAKDVLNKLIENPPPSSETFGILGRVFKDEFTEAFERNDELGAESALDMAIQTYRKGFEADWRDFYPGVNLVTLLEISGQTEEVARIMPVVEFSTLQKLKRQDKQADYWDYATLVELEVIKKNQEKAKHYLIKALSCKIEQAWMFDTTIKNIQLLATFRSRRNEPVDTENYVIGLLQVQKRIFEEKTKKVCE</sequence>
<evidence type="ECO:0000259" key="1">
    <source>
        <dbReference type="Pfam" id="PF13281"/>
    </source>
</evidence>
<dbReference type="Pfam" id="PF13281">
    <property type="entry name" value="MAP3K_TRAF_bd"/>
    <property type="match status" value="1"/>
</dbReference>
<gene>
    <name evidence="2" type="ORF">A4D02_28805</name>
</gene>
<dbReference type="EMBL" id="LWBO01000010">
    <property type="protein sequence ID" value="OQP49593.1"/>
    <property type="molecule type" value="Genomic_DNA"/>
</dbReference>
<dbReference type="Proteomes" id="UP000192277">
    <property type="component" value="Unassembled WGS sequence"/>
</dbReference>
<accession>A0ABX3NZB8</accession>
<feature type="domain" description="MAP3K TRAFs-binding" evidence="1">
    <location>
        <begin position="88"/>
        <end position="438"/>
    </location>
</feature>
<organism evidence="2 3">
    <name type="scientific">Niastella koreensis</name>
    <dbReference type="NCBI Taxonomy" id="354356"/>
    <lineage>
        <taxon>Bacteria</taxon>
        <taxon>Pseudomonadati</taxon>
        <taxon>Bacteroidota</taxon>
        <taxon>Chitinophagia</taxon>
        <taxon>Chitinophagales</taxon>
        <taxon>Chitinophagaceae</taxon>
        <taxon>Niastella</taxon>
    </lineage>
</organism>
<proteinExistence type="predicted"/>
<dbReference type="InterPro" id="IPR011990">
    <property type="entry name" value="TPR-like_helical_dom_sf"/>
</dbReference>
<dbReference type="InterPro" id="IPR025136">
    <property type="entry name" value="MAP3K_TRAF-bd"/>
</dbReference>
<keyword evidence="3" id="KW-1185">Reference proteome</keyword>
<comment type="caution">
    <text evidence="2">The sequence shown here is derived from an EMBL/GenBank/DDBJ whole genome shotgun (WGS) entry which is preliminary data.</text>
</comment>